<dbReference type="Proteomes" id="UP000658202">
    <property type="component" value="Unassembled WGS sequence"/>
</dbReference>
<dbReference type="EMBL" id="BMCW01000002">
    <property type="protein sequence ID" value="GGG55208.1"/>
    <property type="molecule type" value="Genomic_DNA"/>
</dbReference>
<protein>
    <submittedName>
        <fullName evidence="1">Uncharacterized protein</fullName>
    </submittedName>
</protein>
<keyword evidence="2" id="KW-1185">Reference proteome</keyword>
<comment type="caution">
    <text evidence="1">The sequence shown here is derived from an EMBL/GenBank/DDBJ whole genome shotgun (WGS) entry which is preliminary data.</text>
</comment>
<name>A0ABQ1X4B3_9FLAO</name>
<accession>A0ABQ1X4B3</accession>
<sequence>MSVIFIFPGFVQKLNVGKKMSGFNWYQLYKPKENNLINFNSDYKIGNLNFHVPKYPFQKEFFPWLNIYDLKLYDYYGIFPQYLDKDLKSGFFQRKLTKEEKIQLKDIISETEKYNPKVP</sequence>
<organism evidence="1 2">
    <name type="scientific">Epilithonimonas arachidiradicis</name>
    <dbReference type="NCBI Taxonomy" id="1617282"/>
    <lineage>
        <taxon>Bacteria</taxon>
        <taxon>Pseudomonadati</taxon>
        <taxon>Bacteroidota</taxon>
        <taxon>Flavobacteriia</taxon>
        <taxon>Flavobacteriales</taxon>
        <taxon>Weeksellaceae</taxon>
        <taxon>Chryseobacterium group</taxon>
        <taxon>Epilithonimonas</taxon>
    </lineage>
</organism>
<gene>
    <name evidence="1" type="ORF">GCM10007332_16060</name>
</gene>
<reference evidence="2" key="1">
    <citation type="journal article" date="2019" name="Int. J. Syst. Evol. Microbiol.">
        <title>The Global Catalogue of Microorganisms (GCM) 10K type strain sequencing project: providing services to taxonomists for standard genome sequencing and annotation.</title>
        <authorList>
            <consortium name="The Broad Institute Genomics Platform"/>
            <consortium name="The Broad Institute Genome Sequencing Center for Infectious Disease"/>
            <person name="Wu L."/>
            <person name="Ma J."/>
        </authorList>
    </citation>
    <scope>NUCLEOTIDE SEQUENCE [LARGE SCALE GENOMIC DNA]</scope>
    <source>
        <strain evidence="2">CCM 8490</strain>
    </source>
</reference>
<proteinExistence type="predicted"/>
<evidence type="ECO:0000313" key="1">
    <source>
        <dbReference type="EMBL" id="GGG55208.1"/>
    </source>
</evidence>
<evidence type="ECO:0000313" key="2">
    <source>
        <dbReference type="Proteomes" id="UP000658202"/>
    </source>
</evidence>